<protein>
    <recommendedName>
        <fullName evidence="3">Small ribosomal subunit protein bS16</fullName>
    </recommendedName>
</protein>
<keyword evidence="2 3" id="KW-0687">Ribonucleoprotein</keyword>
<dbReference type="GO" id="GO:0005737">
    <property type="term" value="C:cytoplasm"/>
    <property type="evidence" value="ECO:0007669"/>
    <property type="project" value="UniProtKB-ARBA"/>
</dbReference>
<evidence type="ECO:0000256" key="2">
    <source>
        <dbReference type="ARBA" id="ARBA00023274"/>
    </source>
</evidence>
<evidence type="ECO:0000256" key="1">
    <source>
        <dbReference type="ARBA" id="ARBA00022980"/>
    </source>
</evidence>
<dbReference type="EMBL" id="LCBX01000010">
    <property type="protein sequence ID" value="KKS20992.1"/>
    <property type="molecule type" value="Genomic_DNA"/>
</dbReference>
<reference evidence="4 5" key="1">
    <citation type="journal article" date="2015" name="Nature">
        <title>rRNA introns, odd ribosomes, and small enigmatic genomes across a large radiation of phyla.</title>
        <authorList>
            <person name="Brown C.T."/>
            <person name="Hug L.A."/>
            <person name="Thomas B.C."/>
            <person name="Sharon I."/>
            <person name="Castelle C.J."/>
            <person name="Singh A."/>
            <person name="Wilkins M.J."/>
            <person name="Williams K.H."/>
            <person name="Banfield J.F."/>
        </authorList>
    </citation>
    <scope>NUCLEOTIDE SEQUENCE [LARGE SCALE GENOMIC DNA]</scope>
</reference>
<dbReference type="AlphaFoldDB" id="A0A0G0X9C6"/>
<name>A0A0G0X9C6_UNCKA</name>
<dbReference type="Pfam" id="PF00886">
    <property type="entry name" value="Ribosomal_S16"/>
    <property type="match status" value="1"/>
</dbReference>
<dbReference type="InterPro" id="IPR023803">
    <property type="entry name" value="Ribosomal_bS16_dom_sf"/>
</dbReference>
<dbReference type="Gene3D" id="3.30.1320.10">
    <property type="match status" value="1"/>
</dbReference>
<evidence type="ECO:0000313" key="4">
    <source>
        <dbReference type="EMBL" id="KKS20992.1"/>
    </source>
</evidence>
<evidence type="ECO:0000256" key="3">
    <source>
        <dbReference type="HAMAP-Rule" id="MF_00385"/>
    </source>
</evidence>
<comment type="caution">
    <text evidence="4">The sequence shown here is derived from an EMBL/GenBank/DDBJ whole genome shotgun (WGS) entry which is preliminary data.</text>
</comment>
<gene>
    <name evidence="3" type="primary">rpsP</name>
    <name evidence="4" type="ORF">UU77_C0010G0016</name>
</gene>
<dbReference type="HAMAP" id="MF_00385">
    <property type="entry name" value="Ribosomal_bS16"/>
    <property type="match status" value="1"/>
</dbReference>
<dbReference type="NCBIfam" id="TIGR00002">
    <property type="entry name" value="S16"/>
    <property type="match status" value="1"/>
</dbReference>
<comment type="similarity">
    <text evidence="3">Belongs to the bacterial ribosomal protein bS16 family.</text>
</comment>
<sequence length="102" mass="11492">MSVTIRLAKVGKKNAPSYKVVVANTRDKRTGKYLEVLGYYNPSMNPAQLKIDKEKVEKWQKQGAMTTKAIDDLLAGTYKYVKYAPGSKTAKEDTEQTEEKSE</sequence>
<dbReference type="PANTHER" id="PTHR12919">
    <property type="entry name" value="30S RIBOSOMAL PROTEIN S16"/>
    <property type="match status" value="1"/>
</dbReference>
<dbReference type="SUPFAM" id="SSF54565">
    <property type="entry name" value="Ribosomal protein S16"/>
    <property type="match status" value="1"/>
</dbReference>
<accession>A0A0G0X9C6</accession>
<dbReference type="PANTHER" id="PTHR12919:SF20">
    <property type="entry name" value="SMALL RIBOSOMAL SUBUNIT PROTEIN BS16M"/>
    <property type="match status" value="1"/>
</dbReference>
<organism evidence="4 5">
    <name type="scientific">candidate division WWE3 bacterium GW2011_GWC1_41_7</name>
    <dbReference type="NCBI Taxonomy" id="1619119"/>
    <lineage>
        <taxon>Bacteria</taxon>
        <taxon>Katanobacteria</taxon>
    </lineage>
</organism>
<dbReference type="Proteomes" id="UP000034507">
    <property type="component" value="Unassembled WGS sequence"/>
</dbReference>
<proteinExistence type="inferred from homology"/>
<dbReference type="GO" id="GO:0015935">
    <property type="term" value="C:small ribosomal subunit"/>
    <property type="evidence" value="ECO:0007669"/>
    <property type="project" value="TreeGrafter"/>
</dbReference>
<dbReference type="InterPro" id="IPR000307">
    <property type="entry name" value="Ribosomal_bS16"/>
</dbReference>
<dbReference type="GO" id="GO:0006412">
    <property type="term" value="P:translation"/>
    <property type="evidence" value="ECO:0007669"/>
    <property type="project" value="UniProtKB-UniRule"/>
</dbReference>
<evidence type="ECO:0000313" key="5">
    <source>
        <dbReference type="Proteomes" id="UP000034507"/>
    </source>
</evidence>
<dbReference type="GO" id="GO:0003735">
    <property type="term" value="F:structural constituent of ribosome"/>
    <property type="evidence" value="ECO:0007669"/>
    <property type="project" value="InterPro"/>
</dbReference>
<keyword evidence="1 3" id="KW-0689">Ribosomal protein</keyword>